<keyword evidence="3" id="KW-1185">Reference proteome</keyword>
<feature type="transmembrane region" description="Helical" evidence="1">
    <location>
        <begin position="333"/>
        <end position="352"/>
    </location>
</feature>
<feature type="transmembrane region" description="Helical" evidence="1">
    <location>
        <begin position="12"/>
        <end position="32"/>
    </location>
</feature>
<accession>A0AA37SVD7</accession>
<feature type="transmembrane region" description="Helical" evidence="1">
    <location>
        <begin position="463"/>
        <end position="486"/>
    </location>
</feature>
<evidence type="ECO:0000313" key="3">
    <source>
        <dbReference type="Proteomes" id="UP001156666"/>
    </source>
</evidence>
<keyword evidence="1" id="KW-0812">Transmembrane</keyword>
<dbReference type="SUPFAM" id="SSF82693">
    <property type="entry name" value="Multidrug efflux transporter AcrB pore domain, PN1, PN2, PC1 and PC2 subdomains"/>
    <property type="match status" value="3"/>
</dbReference>
<dbReference type="PANTHER" id="PTHR32063:SF0">
    <property type="entry name" value="SWARMING MOTILITY PROTEIN SWRC"/>
    <property type="match status" value="1"/>
</dbReference>
<comment type="caution">
    <text evidence="2">The sequence shown here is derived from an EMBL/GenBank/DDBJ whole genome shotgun (WGS) entry which is preliminary data.</text>
</comment>
<feature type="transmembrane region" description="Helical" evidence="1">
    <location>
        <begin position="959"/>
        <end position="978"/>
    </location>
</feature>
<dbReference type="Gene3D" id="3.30.2090.10">
    <property type="entry name" value="Multidrug efflux transporter AcrB TolC docking domain, DN and DC subdomains"/>
    <property type="match status" value="2"/>
</dbReference>
<name>A0AA37SVD7_9BACT</name>
<dbReference type="Gene3D" id="3.30.70.1430">
    <property type="entry name" value="Multidrug efflux transporter AcrB pore domain"/>
    <property type="match status" value="2"/>
</dbReference>
<feature type="transmembrane region" description="Helical" evidence="1">
    <location>
        <begin position="386"/>
        <end position="410"/>
    </location>
</feature>
<dbReference type="PRINTS" id="PR00702">
    <property type="entry name" value="ACRIFLAVINRP"/>
</dbReference>
<evidence type="ECO:0000256" key="1">
    <source>
        <dbReference type="SAM" id="Phobius"/>
    </source>
</evidence>
<protein>
    <submittedName>
        <fullName evidence="2">Multidrug ABC transporter</fullName>
    </submittedName>
</protein>
<organism evidence="2 3">
    <name type="scientific">Portibacter lacus</name>
    <dbReference type="NCBI Taxonomy" id="1099794"/>
    <lineage>
        <taxon>Bacteria</taxon>
        <taxon>Pseudomonadati</taxon>
        <taxon>Bacteroidota</taxon>
        <taxon>Saprospiria</taxon>
        <taxon>Saprospirales</taxon>
        <taxon>Haliscomenobacteraceae</taxon>
        <taxon>Portibacter</taxon>
    </lineage>
</organism>
<dbReference type="GO" id="GO:0042910">
    <property type="term" value="F:xenobiotic transmembrane transporter activity"/>
    <property type="evidence" value="ECO:0007669"/>
    <property type="project" value="TreeGrafter"/>
</dbReference>
<dbReference type="AlphaFoldDB" id="A0AA37SVD7"/>
<reference evidence="2" key="1">
    <citation type="journal article" date="2014" name="Int. J. Syst. Evol. Microbiol.">
        <title>Complete genome sequence of Corynebacterium casei LMG S-19264T (=DSM 44701T), isolated from a smear-ripened cheese.</title>
        <authorList>
            <consortium name="US DOE Joint Genome Institute (JGI-PGF)"/>
            <person name="Walter F."/>
            <person name="Albersmeier A."/>
            <person name="Kalinowski J."/>
            <person name="Ruckert C."/>
        </authorList>
    </citation>
    <scope>NUCLEOTIDE SEQUENCE</scope>
    <source>
        <strain evidence="2">NBRC 108769</strain>
    </source>
</reference>
<dbReference type="Gene3D" id="3.30.70.1320">
    <property type="entry name" value="Multidrug efflux transporter AcrB pore domain like"/>
    <property type="match status" value="1"/>
</dbReference>
<evidence type="ECO:0000313" key="2">
    <source>
        <dbReference type="EMBL" id="GLR19476.1"/>
    </source>
</evidence>
<dbReference type="EMBL" id="BSOH01000027">
    <property type="protein sequence ID" value="GLR19476.1"/>
    <property type="molecule type" value="Genomic_DNA"/>
</dbReference>
<dbReference type="Gene3D" id="3.30.70.1440">
    <property type="entry name" value="Multidrug efflux transporter AcrB pore domain"/>
    <property type="match status" value="1"/>
</dbReference>
<dbReference type="RefSeq" id="WP_235291827.1">
    <property type="nucleotide sequence ID" value="NZ_BSOH01000027.1"/>
</dbReference>
<feature type="transmembrane region" description="Helical" evidence="1">
    <location>
        <begin position="431"/>
        <end position="457"/>
    </location>
</feature>
<dbReference type="Proteomes" id="UP001156666">
    <property type="component" value="Unassembled WGS sequence"/>
</dbReference>
<dbReference type="PANTHER" id="PTHR32063">
    <property type="match status" value="1"/>
</dbReference>
<feature type="transmembrane region" description="Helical" evidence="1">
    <location>
        <begin position="887"/>
        <end position="907"/>
    </location>
</feature>
<dbReference type="Pfam" id="PF00873">
    <property type="entry name" value="ACR_tran"/>
    <property type="match status" value="1"/>
</dbReference>
<keyword evidence="1" id="KW-0472">Membrane</keyword>
<dbReference type="InterPro" id="IPR027463">
    <property type="entry name" value="AcrB_DN_DC_subdom"/>
</dbReference>
<dbReference type="SUPFAM" id="SSF82866">
    <property type="entry name" value="Multidrug efflux transporter AcrB transmembrane domain"/>
    <property type="match status" value="2"/>
</dbReference>
<sequence length="1041" mass="112844">MTITELSVKRPSLIIVIFTIMVFFGFVSYQSLTYELLPDISTPVLSISTIYPGASPAEVESSVTKQIEDAISTLENLESTSGISQESFSTVVAELKYGTDIDQALQEAKSKIDAIEAFLPDDVKTPSINKFSLSDMPIMRLGATSNLDEVAFTNLFTNQITSELARIEGVAKVSLIGGEEREIAVNVSGDKLAYYKLSLLQVSQAITSANLDFPTGSIKDSNQDILVRLSGKISGLEQMRDLAVSTLPDGSQVYLKDIAEVYDTKKEVTSISRINGINSLGIEISKQSDGNTVEVSEQVRAQIDVLEEKYADIDLNFTIASDSSVFTMEAADAVIHDLLIAVVLVALIMLFFMKNIRNAIIVMVAIPVSVVTTFAVMSLMGFTLNLMSLLALSLVIGILVDDSIVVLENIHFNMERGKSARQAAKDTWDEIGLSVVSITLVIIVVFLPIGLVSGIVADLLRQFSMVVVAATAISLLVSFTLTPFLASRFTKLTHLNNKKIQHLPLIWFENGLNWIKDGFESILKWTLAHKFVSSVGIFALVFSSLLLVTKGYIGAEFVASGDNGEFIVNIELPKETPIEQTNYVTQQVEEFLFEDKNIVNVFTNVGGGANGGAGSAFKSSISAKLVPAEERSIASDEYARNIKADLQRKIPGAKITSAAVGMMGGANAAPIQITLQGDNLETLMNYSDELISGIAQVAGTSEVKATVEDGNPEMDVDIDRDKMASLGLSLDRVGATMQNAFTGNTDTRFKDGDYEYDIRVQLDAFERRNASDLENLTFLNNQGELVKLSQFATISTASGPARLERKDKITSLAIESNVVGRPVGTVGEEIQTIIDQGELPAGVTVTFGGDIENQTEAFGSLGIALITSLLLVYLIMVALYDNWIQPFVVMMSVPVALIGAFLALALAMQNLSIFSILGLIMLIGLVVKNAILIVDFVNQLKERGMKTKEAVIRGTMDRFRPILMTTIAMVIAMIPIAIATGAGSEWKNGLAWVLIGGLSSSMILTLIIVPIFYLITDNLTEWIKSKRKKSSKAENVEVALV</sequence>
<feature type="transmembrane region" description="Helical" evidence="1">
    <location>
        <begin position="990"/>
        <end position="1015"/>
    </location>
</feature>
<dbReference type="Gene3D" id="1.20.1640.10">
    <property type="entry name" value="Multidrug efflux transporter AcrB transmembrane domain"/>
    <property type="match status" value="2"/>
</dbReference>
<feature type="transmembrane region" description="Helical" evidence="1">
    <location>
        <begin position="857"/>
        <end position="880"/>
    </location>
</feature>
<reference evidence="2" key="2">
    <citation type="submission" date="2023-01" db="EMBL/GenBank/DDBJ databases">
        <title>Draft genome sequence of Portibacter lacus strain NBRC 108769.</title>
        <authorList>
            <person name="Sun Q."/>
            <person name="Mori K."/>
        </authorList>
    </citation>
    <scope>NUCLEOTIDE SEQUENCE</scope>
    <source>
        <strain evidence="2">NBRC 108769</strain>
    </source>
</reference>
<dbReference type="SUPFAM" id="SSF82714">
    <property type="entry name" value="Multidrug efflux transporter AcrB TolC docking domain, DN and DC subdomains"/>
    <property type="match status" value="2"/>
</dbReference>
<dbReference type="GO" id="GO:0005886">
    <property type="term" value="C:plasma membrane"/>
    <property type="evidence" value="ECO:0007669"/>
    <property type="project" value="TreeGrafter"/>
</dbReference>
<proteinExistence type="predicted"/>
<feature type="transmembrane region" description="Helical" evidence="1">
    <location>
        <begin position="531"/>
        <end position="553"/>
    </location>
</feature>
<feature type="transmembrane region" description="Helical" evidence="1">
    <location>
        <begin position="913"/>
        <end position="938"/>
    </location>
</feature>
<dbReference type="InterPro" id="IPR001036">
    <property type="entry name" value="Acrflvin-R"/>
</dbReference>
<keyword evidence="1" id="KW-1133">Transmembrane helix</keyword>
<feature type="transmembrane region" description="Helical" evidence="1">
    <location>
        <begin position="359"/>
        <end position="380"/>
    </location>
</feature>
<gene>
    <name evidence="2" type="ORF">GCM10007940_40920</name>
</gene>